<organism evidence="6">
    <name type="scientific">marine metagenome</name>
    <dbReference type="NCBI Taxonomy" id="408172"/>
    <lineage>
        <taxon>unclassified sequences</taxon>
        <taxon>metagenomes</taxon>
        <taxon>ecological metagenomes</taxon>
    </lineage>
</organism>
<evidence type="ECO:0000259" key="5">
    <source>
        <dbReference type="SMART" id="SM00732"/>
    </source>
</evidence>
<dbReference type="GO" id="GO:0004518">
    <property type="term" value="F:nuclease activity"/>
    <property type="evidence" value="ECO:0007669"/>
    <property type="project" value="UniProtKB-KW"/>
</dbReference>
<dbReference type="EMBL" id="UINC01003182">
    <property type="protein sequence ID" value="SVA04049.1"/>
    <property type="molecule type" value="Genomic_DNA"/>
</dbReference>
<dbReference type="Gene3D" id="3.30.420.140">
    <property type="entry name" value="YqgF/RNase H-like domain"/>
    <property type="match status" value="1"/>
</dbReference>
<dbReference type="InterPro" id="IPR005227">
    <property type="entry name" value="YqgF"/>
</dbReference>
<proteinExistence type="inferred from homology"/>
<dbReference type="Pfam" id="PF03652">
    <property type="entry name" value="RuvX"/>
    <property type="match status" value="1"/>
</dbReference>
<dbReference type="NCBIfam" id="TIGR00250">
    <property type="entry name" value="RNAse_H_YqgF"/>
    <property type="match status" value="1"/>
</dbReference>
<keyword evidence="1" id="KW-0963">Cytoplasm</keyword>
<dbReference type="CDD" id="cd16964">
    <property type="entry name" value="YqgF"/>
    <property type="match status" value="1"/>
</dbReference>
<evidence type="ECO:0000313" key="6">
    <source>
        <dbReference type="EMBL" id="SVA04049.1"/>
    </source>
</evidence>
<dbReference type="InterPro" id="IPR012337">
    <property type="entry name" value="RNaseH-like_sf"/>
</dbReference>
<gene>
    <name evidence="6" type="ORF">METZ01_LOCUS56903</name>
</gene>
<keyword evidence="2" id="KW-0690">Ribosome biogenesis</keyword>
<dbReference type="InterPro" id="IPR006641">
    <property type="entry name" value="YqgF/RNaseH-like_dom"/>
</dbReference>
<dbReference type="SUPFAM" id="SSF53098">
    <property type="entry name" value="Ribonuclease H-like"/>
    <property type="match status" value="1"/>
</dbReference>
<dbReference type="GO" id="GO:0016787">
    <property type="term" value="F:hydrolase activity"/>
    <property type="evidence" value="ECO:0007669"/>
    <property type="project" value="UniProtKB-KW"/>
</dbReference>
<dbReference type="InterPro" id="IPR037027">
    <property type="entry name" value="YqgF/RNaseH-like_dom_sf"/>
</dbReference>
<feature type="domain" description="YqgF/RNase H-like" evidence="5">
    <location>
        <begin position="15"/>
        <end position="115"/>
    </location>
</feature>
<name>A0A381SKS0_9ZZZZ</name>
<sequence>MTNPKVFIENLNTAQTLLGLDFGDKTIGIAVSDKSLTIATPIKTIRRKSISKDLIELFDLIEVYNVGGLIVGLPLSLNGKENIRTEKVRKFVKAIELQKNIKIMLYDERFSSDVIFKELRKNHNSISKIKKKLDQQAAAYILQGFLDSSKKN</sequence>
<reference evidence="6" key="1">
    <citation type="submission" date="2018-05" db="EMBL/GenBank/DDBJ databases">
        <authorList>
            <person name="Lanie J.A."/>
            <person name="Ng W.-L."/>
            <person name="Kazmierczak K.M."/>
            <person name="Andrzejewski T.M."/>
            <person name="Davidsen T.M."/>
            <person name="Wayne K.J."/>
            <person name="Tettelin H."/>
            <person name="Glass J.I."/>
            <person name="Rusch D."/>
            <person name="Podicherti R."/>
            <person name="Tsui H.-C.T."/>
            <person name="Winkler M.E."/>
        </authorList>
    </citation>
    <scope>NUCLEOTIDE SEQUENCE</scope>
</reference>
<keyword evidence="3" id="KW-0540">Nuclease</keyword>
<dbReference type="PANTHER" id="PTHR33317:SF4">
    <property type="entry name" value="POLYNUCLEOTIDYL TRANSFERASE, RIBONUCLEASE H-LIKE SUPERFAMILY PROTEIN"/>
    <property type="match status" value="1"/>
</dbReference>
<evidence type="ECO:0000256" key="3">
    <source>
        <dbReference type="ARBA" id="ARBA00022722"/>
    </source>
</evidence>
<dbReference type="HAMAP" id="MF_00651">
    <property type="entry name" value="Nuclease_YqgF"/>
    <property type="match status" value="1"/>
</dbReference>
<protein>
    <recommendedName>
        <fullName evidence="5">YqgF/RNase H-like domain-containing protein</fullName>
    </recommendedName>
</protein>
<dbReference type="PANTHER" id="PTHR33317">
    <property type="entry name" value="POLYNUCLEOTIDYL TRANSFERASE, RIBONUCLEASE H-LIKE SUPERFAMILY PROTEIN"/>
    <property type="match status" value="1"/>
</dbReference>
<dbReference type="GO" id="GO:0000967">
    <property type="term" value="P:rRNA 5'-end processing"/>
    <property type="evidence" value="ECO:0007669"/>
    <property type="project" value="TreeGrafter"/>
</dbReference>
<dbReference type="AlphaFoldDB" id="A0A381SKS0"/>
<evidence type="ECO:0000256" key="1">
    <source>
        <dbReference type="ARBA" id="ARBA00022490"/>
    </source>
</evidence>
<dbReference type="SMART" id="SM00732">
    <property type="entry name" value="YqgFc"/>
    <property type="match status" value="1"/>
</dbReference>
<accession>A0A381SKS0</accession>
<evidence type="ECO:0000256" key="2">
    <source>
        <dbReference type="ARBA" id="ARBA00022517"/>
    </source>
</evidence>
<keyword evidence="4" id="KW-0378">Hydrolase</keyword>
<evidence type="ECO:0000256" key="4">
    <source>
        <dbReference type="ARBA" id="ARBA00022801"/>
    </source>
</evidence>